<gene>
    <name evidence="1" type="ORF">SAMN05444487_10270</name>
</gene>
<dbReference type="EMBL" id="FNNQ01000002">
    <property type="protein sequence ID" value="SDW25401.1"/>
    <property type="molecule type" value="Genomic_DNA"/>
</dbReference>
<evidence type="ECO:0000313" key="1">
    <source>
        <dbReference type="EMBL" id="SDW25401.1"/>
    </source>
</evidence>
<protein>
    <submittedName>
        <fullName evidence="1">Uncharacterized protein</fullName>
    </submittedName>
</protein>
<name>A0A1H2S1B1_9BACL</name>
<dbReference type="RefSeq" id="WP_091735656.1">
    <property type="nucleotide sequence ID" value="NZ_FNNQ01000002.1"/>
</dbReference>
<evidence type="ECO:0000313" key="2">
    <source>
        <dbReference type="Proteomes" id="UP000198534"/>
    </source>
</evidence>
<accession>A0A1H2S1B1</accession>
<dbReference type="AlphaFoldDB" id="A0A1H2S1B1"/>
<dbReference type="OrthoDB" id="2989423at2"/>
<keyword evidence="2" id="KW-1185">Reference proteome</keyword>
<dbReference type="Proteomes" id="UP000198534">
    <property type="component" value="Unassembled WGS sequence"/>
</dbReference>
<proteinExistence type="predicted"/>
<dbReference type="STRING" id="1048340.SAMN05444487_10270"/>
<sequence length="110" mass="12204">MSEPYDLRYIRAESSDGAFELKFENAQIILDAPSPWNLKSWSVLIYGVDASGADQLDDCYYHGRSQLNLVMETEGGKSLQGRVILEEIAVGPRSRALFDGLDTLEGFTAL</sequence>
<organism evidence="1 2">
    <name type="scientific">Marininema mesophilum</name>
    <dbReference type="NCBI Taxonomy" id="1048340"/>
    <lineage>
        <taxon>Bacteria</taxon>
        <taxon>Bacillati</taxon>
        <taxon>Bacillota</taxon>
        <taxon>Bacilli</taxon>
        <taxon>Bacillales</taxon>
        <taxon>Thermoactinomycetaceae</taxon>
        <taxon>Marininema</taxon>
    </lineage>
</organism>
<reference evidence="1 2" key="1">
    <citation type="submission" date="2016-10" db="EMBL/GenBank/DDBJ databases">
        <authorList>
            <person name="de Groot N.N."/>
        </authorList>
    </citation>
    <scope>NUCLEOTIDE SEQUENCE [LARGE SCALE GENOMIC DNA]</scope>
    <source>
        <strain evidence="1 2">DSM 45610</strain>
    </source>
</reference>